<feature type="compositionally biased region" description="Polar residues" evidence="2">
    <location>
        <begin position="11"/>
        <end position="27"/>
    </location>
</feature>
<comment type="cofactor">
    <cofactor evidence="1">
        <name>Mg(2+)</name>
        <dbReference type="ChEBI" id="CHEBI:18420"/>
    </cofactor>
</comment>
<comment type="similarity">
    <text evidence="1">Belongs to the helicase family.</text>
</comment>
<feature type="domain" description="DNA helicase Pif1-like 2B" evidence="4">
    <location>
        <begin position="782"/>
        <end position="828"/>
    </location>
</feature>
<dbReference type="PANTHER" id="PTHR10492">
    <property type="match status" value="1"/>
</dbReference>
<keyword evidence="1" id="KW-0233">DNA recombination</keyword>
<dbReference type="InterPro" id="IPR027417">
    <property type="entry name" value="P-loop_NTPase"/>
</dbReference>
<dbReference type="Pfam" id="PF05970">
    <property type="entry name" value="PIF1"/>
    <property type="match status" value="1"/>
</dbReference>
<feature type="region of interest" description="Disordered" evidence="2">
    <location>
        <begin position="1"/>
        <end position="27"/>
    </location>
</feature>
<comment type="catalytic activity">
    <reaction evidence="1">
        <text>ATP + H2O = ADP + phosphate + H(+)</text>
        <dbReference type="Rhea" id="RHEA:13065"/>
        <dbReference type="ChEBI" id="CHEBI:15377"/>
        <dbReference type="ChEBI" id="CHEBI:15378"/>
        <dbReference type="ChEBI" id="CHEBI:30616"/>
        <dbReference type="ChEBI" id="CHEBI:43474"/>
        <dbReference type="ChEBI" id="CHEBI:456216"/>
        <dbReference type="EC" id="5.6.2.3"/>
    </reaction>
</comment>
<gene>
    <name evidence="5" type="ORF">Tci_492028</name>
</gene>
<dbReference type="GO" id="GO:0016787">
    <property type="term" value="F:hydrolase activity"/>
    <property type="evidence" value="ECO:0007669"/>
    <property type="project" value="UniProtKB-KW"/>
</dbReference>
<evidence type="ECO:0000313" key="5">
    <source>
        <dbReference type="EMBL" id="GEZ20055.1"/>
    </source>
</evidence>
<keyword evidence="1" id="KW-0378">Hydrolase</keyword>
<dbReference type="GO" id="GO:0000723">
    <property type="term" value="P:telomere maintenance"/>
    <property type="evidence" value="ECO:0007669"/>
    <property type="project" value="InterPro"/>
</dbReference>
<evidence type="ECO:0000256" key="1">
    <source>
        <dbReference type="RuleBase" id="RU363044"/>
    </source>
</evidence>
<feature type="domain" description="DNA helicase Pif1-like DEAD-box helicase" evidence="3">
    <location>
        <begin position="583"/>
        <end position="683"/>
    </location>
</feature>
<reference evidence="5" key="1">
    <citation type="journal article" date="2019" name="Sci. Rep.">
        <title>Draft genome of Tanacetum cinerariifolium, the natural source of mosquito coil.</title>
        <authorList>
            <person name="Yamashiro T."/>
            <person name="Shiraishi A."/>
            <person name="Satake H."/>
            <person name="Nakayama K."/>
        </authorList>
    </citation>
    <scope>NUCLEOTIDE SEQUENCE</scope>
</reference>
<dbReference type="SUPFAM" id="SSF52540">
    <property type="entry name" value="P-loop containing nucleoside triphosphate hydrolases"/>
    <property type="match status" value="1"/>
</dbReference>
<dbReference type="InterPro" id="IPR049163">
    <property type="entry name" value="Pif1-like_2B_dom"/>
</dbReference>
<dbReference type="EMBL" id="BKCJ010251619">
    <property type="protein sequence ID" value="GEZ20055.1"/>
    <property type="molecule type" value="Genomic_DNA"/>
</dbReference>
<dbReference type="PANTHER" id="PTHR10492:SF96">
    <property type="entry name" value="ATP-DEPENDENT DNA HELICASE"/>
    <property type="match status" value="1"/>
</dbReference>
<dbReference type="GO" id="GO:0043139">
    <property type="term" value="F:5'-3' DNA helicase activity"/>
    <property type="evidence" value="ECO:0007669"/>
    <property type="project" value="UniProtKB-EC"/>
</dbReference>
<organism evidence="5">
    <name type="scientific">Tanacetum cinerariifolium</name>
    <name type="common">Dalmatian daisy</name>
    <name type="synonym">Chrysanthemum cinerariifolium</name>
    <dbReference type="NCBI Taxonomy" id="118510"/>
    <lineage>
        <taxon>Eukaryota</taxon>
        <taxon>Viridiplantae</taxon>
        <taxon>Streptophyta</taxon>
        <taxon>Embryophyta</taxon>
        <taxon>Tracheophyta</taxon>
        <taxon>Spermatophyta</taxon>
        <taxon>Magnoliopsida</taxon>
        <taxon>eudicotyledons</taxon>
        <taxon>Gunneridae</taxon>
        <taxon>Pentapetalae</taxon>
        <taxon>asterids</taxon>
        <taxon>campanulids</taxon>
        <taxon>Asterales</taxon>
        <taxon>Asteraceae</taxon>
        <taxon>Asteroideae</taxon>
        <taxon>Anthemideae</taxon>
        <taxon>Anthemidinae</taxon>
        <taxon>Tanacetum</taxon>
    </lineage>
</organism>
<comment type="caution">
    <text evidence="5">The sequence shown here is derived from an EMBL/GenBank/DDBJ whole genome shotgun (WGS) entry which is preliminary data.</text>
</comment>
<feature type="non-terminal residue" evidence="5">
    <location>
        <position position="905"/>
    </location>
</feature>
<dbReference type="EC" id="5.6.2.3" evidence="1"/>
<evidence type="ECO:0000259" key="3">
    <source>
        <dbReference type="Pfam" id="PF05970"/>
    </source>
</evidence>
<name>A0A699I4G6_TANCI</name>
<dbReference type="GO" id="GO:0005524">
    <property type="term" value="F:ATP binding"/>
    <property type="evidence" value="ECO:0007669"/>
    <property type="project" value="UniProtKB-KW"/>
</dbReference>
<keyword evidence="1" id="KW-0547">Nucleotide-binding</keyword>
<dbReference type="GO" id="GO:0006281">
    <property type="term" value="P:DNA repair"/>
    <property type="evidence" value="ECO:0007669"/>
    <property type="project" value="UniProtKB-KW"/>
</dbReference>
<dbReference type="GO" id="GO:0006310">
    <property type="term" value="P:DNA recombination"/>
    <property type="evidence" value="ECO:0007669"/>
    <property type="project" value="UniProtKB-KW"/>
</dbReference>
<dbReference type="Pfam" id="PF21530">
    <property type="entry name" value="Pif1_2B_dom"/>
    <property type="match status" value="1"/>
</dbReference>
<keyword evidence="1 5" id="KW-0347">Helicase</keyword>
<evidence type="ECO:0000259" key="4">
    <source>
        <dbReference type="Pfam" id="PF21530"/>
    </source>
</evidence>
<dbReference type="InterPro" id="IPR010285">
    <property type="entry name" value="DNA_helicase_pif1-like_DEAD"/>
</dbReference>
<proteinExistence type="inferred from homology"/>
<dbReference type="AlphaFoldDB" id="A0A699I4G6"/>
<evidence type="ECO:0000256" key="2">
    <source>
        <dbReference type="SAM" id="MobiDB-lite"/>
    </source>
</evidence>
<keyword evidence="1" id="KW-0227">DNA damage</keyword>
<keyword evidence="1" id="KW-0234">DNA repair</keyword>
<sequence>MECDEGHISKKLSTTSPETLSEVTTNANTCGNGNKVSAAKAFRNQEWLHKKHVVDEAIESNIGRSIGNNVAAVAPCHLLIEYDDRNMALANANNCGNRIKLFAAEAYKNDNHLHRKQPTDEAIQSMTGLPLGNNTCEIASPFTNRMGREEYAQKSRKISSCTFSNIGRTTTNNNALANVNDYGKNINSLSCGTYTNKGQPHKHESVNEPIGTNIGLPARNNKSGVALSTDMNIIDPYNLQTCDILELKEEIVEGLIQLLDNHNALVQLFRTARNKYMDADIPEFKVRLYSVIGTRRYKLPTSETVGAIVFADSSAAENVFDLIIEEYSRFPQRVNKLHPSYMSLQFPLLFLYDEDGYQKDMKLANFPGQSTKANKRMSMNIRLDYIRQKQDDIRSEYLSGIYDAIVRGDRDGSDIGLRTVLTASFTGSPRYITSGEHAAANISEQRESAVNYIQKIDNKIYTTNKAACQALGLLGGDEEWVTVIQKASLFATSSGLRKLFVYILIFCNASDPVKLWEKLWKDLCDDIPWKLSKSLRIPQIQTNEKNLKTSTLFDIERKTFIWKAVTTALRLEEKIVLTVAASALDRSLKDICNKPDTSFGSKSIMLGGDFRQTLPVKKKASKPEIIDASITSSYLWPTFKTYTVMQNMRLHHLEITETERIHIQNFSTWLLHIGDGTIGDPDETDNEDTFSIQMPTELCILDSDTALATLISFIYDQKTLQTPTPRDLQKKAIVCLKNENKDMINAQVLSLVNSQQHVYLSLDEAMPHGNDEGETELLYPLEYLNSLNFANFPPHRIELKVGAPIILLRNLNISGGLCNGTRLIDTQLLNKVIEARIITGTRISEKVFLPRIPLINRDLKLPFIFKRKQFPIKLCYAMTINKSQGQSLERIRIFLPEPVFAHGQL</sequence>
<keyword evidence="1" id="KW-0067">ATP-binding</keyword>
<protein>
    <recommendedName>
        <fullName evidence="1">ATP-dependent DNA helicase</fullName>
        <ecNumber evidence="1">5.6.2.3</ecNumber>
    </recommendedName>
</protein>
<accession>A0A699I4G6</accession>
<feature type="region of interest" description="Disordered" evidence="2">
    <location>
        <begin position="196"/>
        <end position="215"/>
    </location>
</feature>